<sequence>MQHLYKLLEKKREIPIEIDDHFRLFGKEPWEVDYGEKCPVCDVRIDEYGFCSCGSSGD</sequence>
<dbReference type="HOGENOM" id="CLU_209485_0_0_2"/>
<dbReference type="eggNOG" id="arCOG07262">
    <property type="taxonomic scope" value="Archaea"/>
</dbReference>
<reference evidence="1 2" key="1">
    <citation type="journal article" date="2010" name="Proc. Natl. Acad. Sci. U.S.A.">
        <title>Nitrosopumilus maritimus genome reveals unique mechanisms for nitrification and autotrophy in globally distributed marine crenarchaea.</title>
        <authorList>
            <person name="Walker C.B."/>
            <person name="de la Torre J.R."/>
            <person name="Klotz M.G."/>
            <person name="Urakawa H."/>
            <person name="Pinel N."/>
            <person name="Arp D.J."/>
            <person name="Brochier-Armanet C."/>
            <person name="Chain P.S."/>
            <person name="Chan P.P."/>
            <person name="Gollabgir A."/>
            <person name="Hemp J."/>
            <person name="Hugler M."/>
            <person name="Karr E.A."/>
            <person name="Konneke M."/>
            <person name="Shin M."/>
            <person name="Lawton T.J."/>
            <person name="Lowe T."/>
            <person name="Martens-Habbena W."/>
            <person name="Sayavedra-Soto L.A."/>
            <person name="Lang D."/>
            <person name="Sievert S.M."/>
            <person name="Rosenzweig A.C."/>
            <person name="Manning G."/>
            <person name="Stahl D.A."/>
        </authorList>
    </citation>
    <scope>NUCLEOTIDE SEQUENCE [LARGE SCALE GENOMIC DNA]</scope>
    <source>
        <strain evidence="1 2">SCM1</strain>
    </source>
</reference>
<dbReference type="EMBL" id="CP000866">
    <property type="protein sequence ID" value="ABX13638.1"/>
    <property type="molecule type" value="Genomic_DNA"/>
</dbReference>
<dbReference type="AlphaFoldDB" id="A9A2W1"/>
<evidence type="ECO:0000313" key="2">
    <source>
        <dbReference type="Proteomes" id="UP000000792"/>
    </source>
</evidence>
<evidence type="ECO:0000313" key="1">
    <source>
        <dbReference type="EMBL" id="ABX13638.1"/>
    </source>
</evidence>
<accession>A9A2W1</accession>
<organism evidence="1 2">
    <name type="scientific">Nitrosopumilus maritimus (strain SCM1)</name>
    <dbReference type="NCBI Taxonomy" id="436308"/>
    <lineage>
        <taxon>Archaea</taxon>
        <taxon>Nitrososphaerota</taxon>
        <taxon>Nitrososphaeria</taxon>
        <taxon>Nitrosopumilales</taxon>
        <taxon>Nitrosopumilaceae</taxon>
        <taxon>Nitrosopumilus</taxon>
    </lineage>
</organism>
<gene>
    <name evidence="1" type="ordered locus">Nmar_1742</name>
</gene>
<dbReference type="EnsemblBacteria" id="ABX13638">
    <property type="protein sequence ID" value="ABX13638"/>
    <property type="gene ID" value="Nmar_1742"/>
</dbReference>
<protein>
    <submittedName>
        <fullName evidence="1">Uncharacterized protein</fullName>
    </submittedName>
</protein>
<keyword evidence="2" id="KW-1185">Reference proteome</keyword>
<dbReference type="KEGG" id="nmr:Nmar_1742"/>
<dbReference type="InParanoid" id="A9A2W1"/>
<name>A9A2W1_NITMS</name>
<proteinExistence type="predicted"/>
<dbReference type="Proteomes" id="UP000000792">
    <property type="component" value="Chromosome"/>
</dbReference>